<name>A0AAV7V6C5_PLEWA</name>
<proteinExistence type="predicted"/>
<protein>
    <submittedName>
        <fullName evidence="1">Uncharacterized protein</fullName>
    </submittedName>
</protein>
<gene>
    <name evidence="1" type="ORF">NDU88_004866</name>
</gene>
<sequence length="108" mass="12542">MYFEATAPILPQDPLRYLLDVCTLTNQMKQLICFRSLALVLAKRCIAMVRKSSTAQPWSYGKTDVVKWAEAELAVHADMRARDRRGQYMDQRETYLEKVEQKLDTQPS</sequence>
<dbReference type="EMBL" id="JANPWB010000004">
    <property type="protein sequence ID" value="KAJ1195587.1"/>
    <property type="molecule type" value="Genomic_DNA"/>
</dbReference>
<accession>A0AAV7V6C5</accession>
<evidence type="ECO:0000313" key="2">
    <source>
        <dbReference type="Proteomes" id="UP001066276"/>
    </source>
</evidence>
<evidence type="ECO:0000313" key="1">
    <source>
        <dbReference type="EMBL" id="KAJ1195587.1"/>
    </source>
</evidence>
<organism evidence="1 2">
    <name type="scientific">Pleurodeles waltl</name>
    <name type="common">Iberian ribbed newt</name>
    <dbReference type="NCBI Taxonomy" id="8319"/>
    <lineage>
        <taxon>Eukaryota</taxon>
        <taxon>Metazoa</taxon>
        <taxon>Chordata</taxon>
        <taxon>Craniata</taxon>
        <taxon>Vertebrata</taxon>
        <taxon>Euteleostomi</taxon>
        <taxon>Amphibia</taxon>
        <taxon>Batrachia</taxon>
        <taxon>Caudata</taxon>
        <taxon>Salamandroidea</taxon>
        <taxon>Salamandridae</taxon>
        <taxon>Pleurodelinae</taxon>
        <taxon>Pleurodeles</taxon>
    </lineage>
</organism>
<dbReference type="Proteomes" id="UP001066276">
    <property type="component" value="Chromosome 2_2"/>
</dbReference>
<keyword evidence="2" id="KW-1185">Reference proteome</keyword>
<dbReference type="AlphaFoldDB" id="A0AAV7V6C5"/>
<reference evidence="1" key="1">
    <citation type="journal article" date="2022" name="bioRxiv">
        <title>Sequencing and chromosome-scale assembly of the giantPleurodeles waltlgenome.</title>
        <authorList>
            <person name="Brown T."/>
            <person name="Elewa A."/>
            <person name="Iarovenko S."/>
            <person name="Subramanian E."/>
            <person name="Araus A.J."/>
            <person name="Petzold A."/>
            <person name="Susuki M."/>
            <person name="Suzuki K.-i.T."/>
            <person name="Hayashi T."/>
            <person name="Toyoda A."/>
            <person name="Oliveira C."/>
            <person name="Osipova E."/>
            <person name="Leigh N.D."/>
            <person name="Simon A."/>
            <person name="Yun M.H."/>
        </authorList>
    </citation>
    <scope>NUCLEOTIDE SEQUENCE</scope>
    <source>
        <strain evidence="1">20211129_DDA</strain>
        <tissue evidence="1">Liver</tissue>
    </source>
</reference>
<comment type="caution">
    <text evidence="1">The sequence shown here is derived from an EMBL/GenBank/DDBJ whole genome shotgun (WGS) entry which is preliminary data.</text>
</comment>